<gene>
    <name evidence="4" type="ORF">BHF68_12560</name>
</gene>
<feature type="domain" description="Spore germination GerD central core" evidence="3">
    <location>
        <begin position="81"/>
        <end position="189"/>
    </location>
</feature>
<dbReference type="PROSITE" id="PS51257">
    <property type="entry name" value="PROKAR_LIPOPROTEIN"/>
    <property type="match status" value="1"/>
</dbReference>
<feature type="signal peptide" evidence="2">
    <location>
        <begin position="1"/>
        <end position="32"/>
    </location>
</feature>
<comment type="caution">
    <text evidence="4">The sequence shown here is derived from an EMBL/GenBank/DDBJ whole genome shotgun (WGS) entry which is preliminary data.</text>
</comment>
<evidence type="ECO:0000256" key="2">
    <source>
        <dbReference type="SAM" id="SignalP"/>
    </source>
</evidence>
<dbReference type="NCBIfam" id="NF040801">
    <property type="entry name" value="spore_GerD"/>
    <property type="match status" value="1"/>
</dbReference>
<evidence type="ECO:0000313" key="4">
    <source>
        <dbReference type="EMBL" id="OEF97899.1"/>
    </source>
</evidence>
<dbReference type="OrthoDB" id="2375836at2"/>
<protein>
    <recommendedName>
        <fullName evidence="3">Spore germination GerD central core domain-containing protein</fullName>
    </recommendedName>
</protein>
<dbReference type="Proteomes" id="UP000094296">
    <property type="component" value="Unassembled WGS sequence"/>
</dbReference>
<feature type="region of interest" description="Disordered" evidence="1">
    <location>
        <begin position="199"/>
        <end position="234"/>
    </location>
</feature>
<dbReference type="RefSeq" id="WP_069642296.1">
    <property type="nucleotide sequence ID" value="NZ_MIJE01000002.1"/>
</dbReference>
<organism evidence="4 5">
    <name type="scientific">Desulfuribacillus alkaliarsenatis</name>
    <dbReference type="NCBI Taxonomy" id="766136"/>
    <lineage>
        <taxon>Bacteria</taxon>
        <taxon>Bacillati</taxon>
        <taxon>Bacillota</taxon>
        <taxon>Desulfuribacillia</taxon>
        <taxon>Desulfuribacillales</taxon>
        <taxon>Desulfuribacillaceae</taxon>
        <taxon>Desulfuribacillus</taxon>
    </lineage>
</organism>
<keyword evidence="5" id="KW-1185">Reference proteome</keyword>
<dbReference type="Pfam" id="PF17898">
    <property type="entry name" value="GerD"/>
    <property type="match status" value="1"/>
</dbReference>
<keyword evidence="2" id="KW-0732">Signal</keyword>
<dbReference type="STRING" id="766136.BHF68_12560"/>
<dbReference type="EMBL" id="MIJE01000002">
    <property type="protein sequence ID" value="OEF97899.1"/>
    <property type="molecule type" value="Genomic_DNA"/>
</dbReference>
<proteinExistence type="predicted"/>
<name>A0A1E5G5C6_9FIRM</name>
<sequence>MNHYKAYDNYIRLYIRLGILLAICALTFLALAACAPAQRPEGGNVDYQEIKEMIVDAISSKEGREAIMELMRDPEVKKEIIVEDTDVKRAVAESLLDPKNRKILEDAMKDPKFAAEFAKTVEEEHKDILTSLLLDPDYREMLIEVFGEPDFEDILLDTLKGSEMRVHMQEIAKQAFLTPAMRLELLELLRIIQQEELEMDIQADEEENGEEDEEDDDEAEQEDEEGVLPSALIL</sequence>
<feature type="chain" id="PRO_5038835444" description="Spore germination GerD central core domain-containing protein" evidence="2">
    <location>
        <begin position="33"/>
        <end position="234"/>
    </location>
</feature>
<reference evidence="4 5" key="1">
    <citation type="submission" date="2016-09" db="EMBL/GenBank/DDBJ databases">
        <title>Draft genome sequence for the type strain of Desulfuribacillus alkaliarsenatis AHT28, an obligately anaerobic, sulfidogenic bacterium isolated from Russian soda lake sediments.</title>
        <authorList>
            <person name="Abin C.A."/>
            <person name="Hollibaugh J.T."/>
        </authorList>
    </citation>
    <scope>NUCLEOTIDE SEQUENCE [LARGE SCALE GENOMIC DNA]</scope>
    <source>
        <strain evidence="4 5">AHT28</strain>
    </source>
</reference>
<feature type="compositionally biased region" description="Acidic residues" evidence="1">
    <location>
        <begin position="199"/>
        <end position="226"/>
    </location>
</feature>
<dbReference type="InterPro" id="IPR041262">
    <property type="entry name" value="GerD_central"/>
</dbReference>
<evidence type="ECO:0000259" key="3">
    <source>
        <dbReference type="Pfam" id="PF17898"/>
    </source>
</evidence>
<evidence type="ECO:0000313" key="5">
    <source>
        <dbReference type="Proteomes" id="UP000094296"/>
    </source>
</evidence>
<accession>A0A1E5G5C6</accession>
<evidence type="ECO:0000256" key="1">
    <source>
        <dbReference type="SAM" id="MobiDB-lite"/>
    </source>
</evidence>
<dbReference type="AlphaFoldDB" id="A0A1E5G5C6"/>